<dbReference type="OrthoDB" id="410198at2759"/>
<evidence type="ECO:0000313" key="3">
    <source>
        <dbReference type="Proteomes" id="UP000800036"/>
    </source>
</evidence>
<dbReference type="PROSITE" id="PS51186">
    <property type="entry name" value="GNAT"/>
    <property type="match status" value="1"/>
</dbReference>
<evidence type="ECO:0000313" key="2">
    <source>
        <dbReference type="EMBL" id="KAF1976795.1"/>
    </source>
</evidence>
<dbReference type="GO" id="GO:0016747">
    <property type="term" value="F:acyltransferase activity, transferring groups other than amino-acyl groups"/>
    <property type="evidence" value="ECO:0007669"/>
    <property type="project" value="InterPro"/>
</dbReference>
<dbReference type="InterPro" id="IPR052523">
    <property type="entry name" value="Trichothecene_AcTrans"/>
</dbReference>
<proteinExistence type="predicted"/>
<dbReference type="Gene3D" id="3.40.630.30">
    <property type="match status" value="1"/>
</dbReference>
<protein>
    <submittedName>
        <fullName evidence="2">Acyl-CoA N-acyltransferase</fullName>
    </submittedName>
</protein>
<organism evidence="2 3">
    <name type="scientific">Bimuria novae-zelandiae CBS 107.79</name>
    <dbReference type="NCBI Taxonomy" id="1447943"/>
    <lineage>
        <taxon>Eukaryota</taxon>
        <taxon>Fungi</taxon>
        <taxon>Dikarya</taxon>
        <taxon>Ascomycota</taxon>
        <taxon>Pezizomycotina</taxon>
        <taxon>Dothideomycetes</taxon>
        <taxon>Pleosporomycetidae</taxon>
        <taxon>Pleosporales</taxon>
        <taxon>Massarineae</taxon>
        <taxon>Didymosphaeriaceae</taxon>
        <taxon>Bimuria</taxon>
    </lineage>
</organism>
<reference evidence="2" key="1">
    <citation type="journal article" date="2020" name="Stud. Mycol.">
        <title>101 Dothideomycetes genomes: a test case for predicting lifestyles and emergence of pathogens.</title>
        <authorList>
            <person name="Haridas S."/>
            <person name="Albert R."/>
            <person name="Binder M."/>
            <person name="Bloem J."/>
            <person name="Labutti K."/>
            <person name="Salamov A."/>
            <person name="Andreopoulos B."/>
            <person name="Baker S."/>
            <person name="Barry K."/>
            <person name="Bills G."/>
            <person name="Bluhm B."/>
            <person name="Cannon C."/>
            <person name="Castanera R."/>
            <person name="Culley D."/>
            <person name="Daum C."/>
            <person name="Ezra D."/>
            <person name="Gonzalez J."/>
            <person name="Henrissat B."/>
            <person name="Kuo A."/>
            <person name="Liang C."/>
            <person name="Lipzen A."/>
            <person name="Lutzoni F."/>
            <person name="Magnuson J."/>
            <person name="Mondo S."/>
            <person name="Nolan M."/>
            <person name="Ohm R."/>
            <person name="Pangilinan J."/>
            <person name="Park H.-J."/>
            <person name="Ramirez L."/>
            <person name="Alfaro M."/>
            <person name="Sun H."/>
            <person name="Tritt A."/>
            <person name="Yoshinaga Y."/>
            <person name="Zwiers L.-H."/>
            <person name="Turgeon B."/>
            <person name="Goodwin S."/>
            <person name="Spatafora J."/>
            <person name="Crous P."/>
            <person name="Grigoriev I."/>
        </authorList>
    </citation>
    <scope>NUCLEOTIDE SEQUENCE</scope>
    <source>
        <strain evidence="2">CBS 107.79</strain>
    </source>
</reference>
<name>A0A6A5VIH8_9PLEO</name>
<dbReference type="PANTHER" id="PTHR42791">
    <property type="entry name" value="GNAT FAMILY ACETYLTRANSFERASE"/>
    <property type="match status" value="1"/>
</dbReference>
<dbReference type="InterPro" id="IPR016181">
    <property type="entry name" value="Acyl_CoA_acyltransferase"/>
</dbReference>
<dbReference type="SUPFAM" id="SSF55729">
    <property type="entry name" value="Acyl-CoA N-acyltransferases (Nat)"/>
    <property type="match status" value="1"/>
</dbReference>
<keyword evidence="2" id="KW-0012">Acyltransferase</keyword>
<keyword evidence="2" id="KW-0808">Transferase</keyword>
<dbReference type="AlphaFoldDB" id="A0A6A5VIH8"/>
<evidence type="ECO:0000259" key="1">
    <source>
        <dbReference type="PROSITE" id="PS51186"/>
    </source>
</evidence>
<dbReference type="EMBL" id="ML976665">
    <property type="protein sequence ID" value="KAF1976795.1"/>
    <property type="molecule type" value="Genomic_DNA"/>
</dbReference>
<dbReference type="Proteomes" id="UP000800036">
    <property type="component" value="Unassembled WGS sequence"/>
</dbReference>
<dbReference type="CDD" id="cd04301">
    <property type="entry name" value="NAT_SF"/>
    <property type="match status" value="1"/>
</dbReference>
<keyword evidence="3" id="KW-1185">Reference proteome</keyword>
<gene>
    <name evidence="2" type="ORF">BU23DRAFT_527867</name>
</gene>
<sequence length="238" mass="27862">MTFKLSDADIEADFDEFMAAQWAAFEEPMQPLFRLFCPSNNGDREASLKASTARMLKDYREDPYSRLLKVEDTSTGRIAGAAWYKIYKENPFARPEEETVADWYPDDSSRDFVSQAIRQMERPRHEKGTRPQVFLYIILTHPDYRRKGIGAMLVQWGIDMAKELGVEFWLDASPVGKPLYEKMGFELVERVPLVPKTEVPDEVWNTTAQKFKDVVVWTMWRPKEDRVRPDQKVRPWEA</sequence>
<dbReference type="Pfam" id="PF00583">
    <property type="entry name" value="Acetyltransf_1"/>
    <property type="match status" value="1"/>
</dbReference>
<dbReference type="PANTHER" id="PTHR42791:SF5">
    <property type="entry name" value="HYPOTHETICAL ACETYLTRANSFERASE (EUROFUNG)"/>
    <property type="match status" value="1"/>
</dbReference>
<dbReference type="InterPro" id="IPR000182">
    <property type="entry name" value="GNAT_dom"/>
</dbReference>
<feature type="domain" description="N-acetyltransferase" evidence="1">
    <location>
        <begin position="68"/>
        <end position="206"/>
    </location>
</feature>
<accession>A0A6A5VIH8</accession>